<proteinExistence type="predicted"/>
<accession>A0A2L2TKD9</accession>
<name>A0A2L2TKD9_9HYPO</name>
<evidence type="ECO:0000313" key="2">
    <source>
        <dbReference type="Proteomes" id="UP000245910"/>
    </source>
</evidence>
<keyword evidence="2" id="KW-1185">Reference proteome</keyword>
<dbReference type="Proteomes" id="UP000245910">
    <property type="component" value="Chromosome III"/>
</dbReference>
<organism evidence="1 2">
    <name type="scientific">Fusarium venenatum</name>
    <dbReference type="NCBI Taxonomy" id="56646"/>
    <lineage>
        <taxon>Eukaryota</taxon>
        <taxon>Fungi</taxon>
        <taxon>Dikarya</taxon>
        <taxon>Ascomycota</taxon>
        <taxon>Pezizomycotina</taxon>
        <taxon>Sordariomycetes</taxon>
        <taxon>Hypocreomycetidae</taxon>
        <taxon>Hypocreales</taxon>
        <taxon>Nectriaceae</taxon>
        <taxon>Fusarium</taxon>
    </lineage>
</organism>
<evidence type="ECO:0000313" key="1">
    <source>
        <dbReference type="EMBL" id="CEI68543.1"/>
    </source>
</evidence>
<sequence>MLTRCKKHFDGEVAVSPASTAIERIFSGAEYGGEDYIAHIHVRWIRVEEDLCFKYVEEKLEQDSSITLWSLVTGASYFMNSFNYYRTANAIYAHLRSAVSASKAQSSKTHDLPLVSKALCSEG</sequence>
<dbReference type="AlphaFoldDB" id="A0A2L2TKD9"/>
<reference evidence="2" key="1">
    <citation type="submission" date="2014-10" db="EMBL/GenBank/DDBJ databases">
        <authorList>
            <person name="King R."/>
        </authorList>
    </citation>
    <scope>NUCLEOTIDE SEQUENCE [LARGE SCALE GENOMIC DNA]</scope>
    <source>
        <strain evidence="2">A3/5</strain>
    </source>
</reference>
<protein>
    <submittedName>
        <fullName evidence="1">Uncharacterized protein</fullName>
    </submittedName>
</protein>
<dbReference type="EMBL" id="LN649231">
    <property type="protein sequence ID" value="CEI68543.1"/>
    <property type="molecule type" value="Genomic_DNA"/>
</dbReference>